<dbReference type="RefSeq" id="WP_307342600.1">
    <property type="nucleotide sequence ID" value="NZ_JAUSUQ010000016.1"/>
</dbReference>
<evidence type="ECO:0000313" key="2">
    <source>
        <dbReference type="Proteomes" id="UP001232445"/>
    </source>
</evidence>
<protein>
    <submittedName>
        <fullName evidence="1">DNA-directed RNA polymerase subunit RPC12/RpoP</fullName>
    </submittedName>
</protein>
<gene>
    <name evidence="1" type="ORF">J2S00_003464</name>
</gene>
<comment type="caution">
    <text evidence="1">The sequence shown here is derived from an EMBL/GenBank/DDBJ whole genome shotgun (WGS) entry which is preliminary data.</text>
</comment>
<dbReference type="GO" id="GO:0000428">
    <property type="term" value="C:DNA-directed RNA polymerase complex"/>
    <property type="evidence" value="ECO:0007669"/>
    <property type="project" value="UniProtKB-KW"/>
</dbReference>
<dbReference type="Proteomes" id="UP001232445">
    <property type="component" value="Unassembled WGS sequence"/>
</dbReference>
<organism evidence="1 2">
    <name type="scientific">Caldalkalibacillus uzonensis</name>
    <dbReference type="NCBI Taxonomy" id="353224"/>
    <lineage>
        <taxon>Bacteria</taxon>
        <taxon>Bacillati</taxon>
        <taxon>Bacillota</taxon>
        <taxon>Bacilli</taxon>
        <taxon>Bacillales</taxon>
        <taxon>Bacillaceae</taxon>
        <taxon>Caldalkalibacillus</taxon>
    </lineage>
</organism>
<proteinExistence type="predicted"/>
<keyword evidence="2" id="KW-1185">Reference proteome</keyword>
<dbReference type="Pfam" id="PF10955">
    <property type="entry name" value="Fin"/>
    <property type="match status" value="1"/>
</dbReference>
<name>A0ABU0CW85_9BACI</name>
<dbReference type="EMBL" id="JAUSUQ010000016">
    <property type="protein sequence ID" value="MDQ0340640.1"/>
    <property type="molecule type" value="Genomic_DNA"/>
</dbReference>
<reference evidence="1 2" key="1">
    <citation type="submission" date="2023-07" db="EMBL/GenBank/DDBJ databases">
        <title>Genomic Encyclopedia of Type Strains, Phase IV (KMG-IV): sequencing the most valuable type-strain genomes for metagenomic binning, comparative biology and taxonomic classification.</title>
        <authorList>
            <person name="Goeker M."/>
        </authorList>
    </citation>
    <scope>NUCLEOTIDE SEQUENCE [LARGE SCALE GENOMIC DNA]</scope>
    <source>
        <strain evidence="1 2">DSM 17740</strain>
    </source>
</reference>
<dbReference type="InterPro" id="IPR020115">
    <property type="entry name" value="Fin"/>
</dbReference>
<keyword evidence="1" id="KW-0240">DNA-directed RNA polymerase</keyword>
<accession>A0ABU0CW85</accession>
<keyword evidence="1" id="KW-0804">Transcription</keyword>
<evidence type="ECO:0000313" key="1">
    <source>
        <dbReference type="EMBL" id="MDQ0340640.1"/>
    </source>
</evidence>
<sequence>MSVHYVCRHCGIKIGEIKANVSEVQLGFHTLSPEEKQEILLYQENGDIVAQVTCEYCQEAIERNPEWLLLHKIHH</sequence>